<keyword evidence="4" id="KW-0804">Transcription</keyword>
<dbReference type="SUPFAM" id="SSF46689">
    <property type="entry name" value="Homeodomain-like"/>
    <property type="match status" value="1"/>
</dbReference>
<dbReference type="PRINTS" id="PR00455">
    <property type="entry name" value="HTHTETR"/>
</dbReference>
<evidence type="ECO:0000256" key="4">
    <source>
        <dbReference type="ARBA" id="ARBA00023163"/>
    </source>
</evidence>
<evidence type="ECO:0000256" key="3">
    <source>
        <dbReference type="ARBA" id="ARBA00023125"/>
    </source>
</evidence>
<organism evidence="7 8">
    <name type="scientific">Brucella intermedia LMG 3301</name>
    <dbReference type="NCBI Taxonomy" id="641118"/>
    <lineage>
        <taxon>Bacteria</taxon>
        <taxon>Pseudomonadati</taxon>
        <taxon>Pseudomonadota</taxon>
        <taxon>Alphaproteobacteria</taxon>
        <taxon>Hyphomicrobiales</taxon>
        <taxon>Brucellaceae</taxon>
        <taxon>Brucella/Ochrobactrum group</taxon>
        <taxon>Brucella</taxon>
    </lineage>
</organism>
<gene>
    <name evidence="7" type="ORF">OINT_2001650</name>
</gene>
<evidence type="ECO:0000313" key="8">
    <source>
        <dbReference type="Proteomes" id="UP000004386"/>
    </source>
</evidence>
<dbReference type="InterPro" id="IPR050109">
    <property type="entry name" value="HTH-type_TetR-like_transc_reg"/>
</dbReference>
<accession>C4WQ80</accession>
<dbReference type="Pfam" id="PF13977">
    <property type="entry name" value="TetR_C_6"/>
    <property type="match status" value="1"/>
</dbReference>
<dbReference type="HOGENOM" id="CLU_069356_15_4_5"/>
<proteinExistence type="predicted"/>
<dbReference type="EMBL" id="ACQA01000002">
    <property type="protein sequence ID" value="EEQ94421.1"/>
    <property type="molecule type" value="Genomic_DNA"/>
</dbReference>
<dbReference type="InterPro" id="IPR036271">
    <property type="entry name" value="Tet_transcr_reg_TetR-rel_C_sf"/>
</dbReference>
<comment type="caution">
    <text evidence="7">The sequence shown here is derived from an EMBL/GenBank/DDBJ whole genome shotgun (WGS) entry which is preliminary data.</text>
</comment>
<evidence type="ECO:0000313" key="7">
    <source>
        <dbReference type="EMBL" id="EEQ94421.1"/>
    </source>
</evidence>
<dbReference type="AlphaFoldDB" id="C4WQ80"/>
<dbReference type="GO" id="GO:0003700">
    <property type="term" value="F:DNA-binding transcription factor activity"/>
    <property type="evidence" value="ECO:0007669"/>
    <property type="project" value="TreeGrafter"/>
</dbReference>
<dbReference type="Pfam" id="PF00440">
    <property type="entry name" value="TetR_N"/>
    <property type="match status" value="1"/>
</dbReference>
<dbReference type="PROSITE" id="PS01081">
    <property type="entry name" value="HTH_TETR_1"/>
    <property type="match status" value="1"/>
</dbReference>
<reference evidence="7 8" key="1">
    <citation type="submission" date="2009-05" db="EMBL/GenBank/DDBJ databases">
        <authorList>
            <person name="Setubal J.C."/>
            <person name="Boyle S."/>
            <person name="Crasta O.R."/>
            <person name="Gillespie J.J."/>
            <person name="Kenyon R.W."/>
            <person name="Lu J."/>
            <person name="Mane S."/>
            <person name="Nagrani S."/>
            <person name="Shallom J.M."/>
            <person name="Shallom S."/>
            <person name="Shukla M."/>
            <person name="Snyder E.E."/>
            <person name="Sobral B.W."/>
            <person name="Wattam A.R."/>
            <person name="Will R."/>
            <person name="Williams K."/>
            <person name="Yoo H."/>
            <person name="Munk C."/>
            <person name="Tapia R."/>
            <person name="Green L."/>
            <person name="Rogers Y."/>
            <person name="Detter J.C."/>
            <person name="Bruce D."/>
            <person name="Brettin T.S."/>
            <person name="Tsolis R."/>
        </authorList>
    </citation>
    <scope>NUCLEOTIDE SEQUENCE [LARGE SCALE GENOMIC DNA]</scope>
    <source>
        <strain evidence="7 8">LMG 3301</strain>
    </source>
</reference>
<dbReference type="PANTHER" id="PTHR30055">
    <property type="entry name" value="HTH-TYPE TRANSCRIPTIONAL REGULATOR RUTR"/>
    <property type="match status" value="1"/>
</dbReference>
<dbReference type="PANTHER" id="PTHR30055:SF228">
    <property type="entry name" value="TRANSCRIPTIONAL REGULATOR-RELATED"/>
    <property type="match status" value="1"/>
</dbReference>
<dbReference type="PROSITE" id="PS50977">
    <property type="entry name" value="HTH_TETR_2"/>
    <property type="match status" value="1"/>
</dbReference>
<dbReference type="Proteomes" id="UP000004386">
    <property type="component" value="Unassembled WGS sequence"/>
</dbReference>
<dbReference type="Gene3D" id="1.10.357.10">
    <property type="entry name" value="Tetracycline Repressor, domain 2"/>
    <property type="match status" value="1"/>
</dbReference>
<dbReference type="InterPro" id="IPR023772">
    <property type="entry name" value="DNA-bd_HTH_TetR-type_CS"/>
</dbReference>
<name>C4WQ80_9HYPH</name>
<evidence type="ECO:0000256" key="2">
    <source>
        <dbReference type="ARBA" id="ARBA00023015"/>
    </source>
</evidence>
<dbReference type="InterPro" id="IPR039538">
    <property type="entry name" value="BetI_C"/>
</dbReference>
<keyword evidence="2" id="KW-0805">Transcription regulation</keyword>
<feature type="domain" description="HTH tetR-type" evidence="6">
    <location>
        <begin position="14"/>
        <end position="74"/>
    </location>
</feature>
<feature type="DNA-binding region" description="H-T-H motif" evidence="5">
    <location>
        <begin position="37"/>
        <end position="56"/>
    </location>
</feature>
<dbReference type="InterPro" id="IPR009057">
    <property type="entry name" value="Homeodomain-like_sf"/>
</dbReference>
<evidence type="ECO:0000256" key="5">
    <source>
        <dbReference type="PROSITE-ProRule" id="PRU00335"/>
    </source>
</evidence>
<sequence>MRFMTSLFKRAPESERRRELIEATLECISEVGIQATTVRAVAARAGVTNGLIRHHFENKANLIVEAYRRTMELITASSMAILEGREGKPHQRLLQFIKATLEGQASDDRMLSLWATFISQNRVDPMIMAVRDESYANLRRATEPLLAEVFTAEGRAFTPAEIERAAICVHAILDGLWLEACLDQRREKTDMFVQLAKEMIEKVLDTSLSED</sequence>
<dbReference type="GO" id="GO:0000976">
    <property type="term" value="F:transcription cis-regulatory region binding"/>
    <property type="evidence" value="ECO:0007669"/>
    <property type="project" value="TreeGrafter"/>
</dbReference>
<dbReference type="InterPro" id="IPR001647">
    <property type="entry name" value="HTH_TetR"/>
</dbReference>
<protein>
    <submittedName>
        <fullName evidence="7">HTH-type transcriptional regulator betI</fullName>
    </submittedName>
</protein>
<evidence type="ECO:0000259" key="6">
    <source>
        <dbReference type="PROSITE" id="PS50977"/>
    </source>
</evidence>
<keyword evidence="3 5" id="KW-0238">DNA-binding</keyword>
<keyword evidence="1" id="KW-0678">Repressor</keyword>
<dbReference type="SUPFAM" id="SSF48498">
    <property type="entry name" value="Tetracyclin repressor-like, C-terminal domain"/>
    <property type="match status" value="1"/>
</dbReference>
<evidence type="ECO:0000256" key="1">
    <source>
        <dbReference type="ARBA" id="ARBA00022491"/>
    </source>
</evidence>